<gene>
    <name evidence="4" type="ORF">M0813_13534</name>
</gene>
<feature type="compositionally biased region" description="Basic residues" evidence="2">
    <location>
        <begin position="591"/>
        <end position="636"/>
    </location>
</feature>
<feature type="compositionally biased region" description="Low complexity" evidence="2">
    <location>
        <begin position="68"/>
        <end position="82"/>
    </location>
</feature>
<keyword evidence="5" id="KW-1185">Reference proteome</keyword>
<feature type="region of interest" description="Disordered" evidence="2">
    <location>
        <begin position="546"/>
        <end position="573"/>
    </location>
</feature>
<feature type="compositionally biased region" description="Basic residues" evidence="2">
    <location>
        <begin position="546"/>
        <end position="556"/>
    </location>
</feature>
<feature type="domain" description="CCHC-type" evidence="3">
    <location>
        <begin position="179"/>
        <end position="193"/>
    </location>
</feature>
<accession>A0ABQ8Z821</accession>
<sequence>MYQRQISFYPTRDFILSQNPHFYGNQQFPHNYHQQYYTCQIPLQFHIHQLYYQQISVRHQQQQEQHQLLRQQQQQQKQQQKQFSRTATRTNINIYPQRQYFTPKFQKQGNSPNRIVKQFKTKTQQQYNFNYKNRLPNYGIQNEKRSGQRSKNFQNFFPNNNVYFHNSNSNSVNYFDQICSKCKQRGHLSNHCPLKLFEKSYTNIRQPENEQDFNFHNIQKTRHQIKIFCANCGMIGHYFEDCREPRFEDLLQLFHPLLIKNDQKTTLYPNKEQKKFDPVNTPQSGSCDRQGNLLKSDHLNSLAKQEFFSNQNSIGNNFNNIKEKVDQTMVSNGLHSRNNENQNENQKIYNKGNRQEFIEKGFAKKKSQCTFSDQKLNIQRSNNMKERKMKNMYTQNSKLCNQKTNDNFNYYVNMENQSNHNHRLQKKEQNRNSPTNPTFNQNIKKICNNKNNQQIASQNKFNRASSKKNSINAISKKINNTGHNLKYSKKKIKTPKTLVLFDVESDINNLNFKINKNHEKISTRKKINQKIKKKQGINNNKLKKKKVRKGLKKKRTRMDTKEKHTEKNINNDRKKKVIENDNTINVNGKNQKIKTMKKKKKITRKKSLKKNVTKSKKRNKIMGNKKKVHSIQKKDKKNSTIK</sequence>
<feature type="region of interest" description="Disordered" evidence="2">
    <location>
        <begin position="68"/>
        <end position="88"/>
    </location>
</feature>
<dbReference type="Proteomes" id="UP001150062">
    <property type="component" value="Unassembled WGS sequence"/>
</dbReference>
<feature type="domain" description="CCHC-type" evidence="3">
    <location>
        <begin position="229"/>
        <end position="244"/>
    </location>
</feature>
<dbReference type="EMBL" id="JAOAOG010000035">
    <property type="protein sequence ID" value="KAJ6253039.1"/>
    <property type="molecule type" value="Genomic_DNA"/>
</dbReference>
<dbReference type="InterPro" id="IPR036875">
    <property type="entry name" value="Znf_CCHC_sf"/>
</dbReference>
<feature type="region of interest" description="Disordered" evidence="2">
    <location>
        <begin position="589"/>
        <end position="642"/>
    </location>
</feature>
<comment type="caution">
    <text evidence="4">The sequence shown here is derived from an EMBL/GenBank/DDBJ whole genome shotgun (WGS) entry which is preliminary data.</text>
</comment>
<keyword evidence="1" id="KW-0479">Metal-binding</keyword>
<evidence type="ECO:0000313" key="5">
    <source>
        <dbReference type="Proteomes" id="UP001150062"/>
    </source>
</evidence>
<protein>
    <submittedName>
        <fullName evidence="4">Zinc finger protein gis2</fullName>
    </submittedName>
</protein>
<dbReference type="PROSITE" id="PS50158">
    <property type="entry name" value="ZF_CCHC"/>
    <property type="match status" value="2"/>
</dbReference>
<evidence type="ECO:0000256" key="1">
    <source>
        <dbReference type="PROSITE-ProRule" id="PRU00047"/>
    </source>
</evidence>
<name>A0ABQ8Z821_9EUKA</name>
<proteinExistence type="predicted"/>
<evidence type="ECO:0000256" key="2">
    <source>
        <dbReference type="SAM" id="MobiDB-lite"/>
    </source>
</evidence>
<keyword evidence="1" id="KW-0863">Zinc-finger</keyword>
<dbReference type="SMART" id="SM00343">
    <property type="entry name" value="ZnF_C2HC"/>
    <property type="match status" value="2"/>
</dbReference>
<organism evidence="4 5">
    <name type="scientific">Anaeramoeba flamelloides</name>
    <dbReference type="NCBI Taxonomy" id="1746091"/>
    <lineage>
        <taxon>Eukaryota</taxon>
        <taxon>Metamonada</taxon>
        <taxon>Anaeramoebidae</taxon>
        <taxon>Anaeramoeba</taxon>
    </lineage>
</organism>
<evidence type="ECO:0000313" key="4">
    <source>
        <dbReference type="EMBL" id="KAJ6253039.1"/>
    </source>
</evidence>
<reference evidence="4" key="1">
    <citation type="submission" date="2022-08" db="EMBL/GenBank/DDBJ databases">
        <title>Novel sulfate-reducing endosymbionts in the free-living metamonad Anaeramoeba.</title>
        <authorList>
            <person name="Jerlstrom-Hultqvist J."/>
            <person name="Cepicka I."/>
            <person name="Gallot-Lavallee L."/>
            <person name="Salas-Leiva D."/>
            <person name="Curtis B.A."/>
            <person name="Zahonova K."/>
            <person name="Pipaliya S."/>
            <person name="Dacks J."/>
            <person name="Roger A.J."/>
        </authorList>
    </citation>
    <scope>NUCLEOTIDE SEQUENCE</scope>
    <source>
        <strain evidence="4">Schooner1</strain>
    </source>
</reference>
<feature type="compositionally biased region" description="Basic and acidic residues" evidence="2">
    <location>
        <begin position="557"/>
        <end position="572"/>
    </location>
</feature>
<dbReference type="InterPro" id="IPR001878">
    <property type="entry name" value="Znf_CCHC"/>
</dbReference>
<feature type="region of interest" description="Disordered" evidence="2">
    <location>
        <begin position="419"/>
        <end position="441"/>
    </location>
</feature>
<keyword evidence="1" id="KW-0862">Zinc</keyword>
<evidence type="ECO:0000259" key="3">
    <source>
        <dbReference type="PROSITE" id="PS50158"/>
    </source>
</evidence>
<dbReference type="Gene3D" id="4.10.60.10">
    <property type="entry name" value="Zinc finger, CCHC-type"/>
    <property type="match status" value="1"/>
</dbReference>
<dbReference type="SUPFAM" id="SSF57756">
    <property type="entry name" value="Retrovirus zinc finger-like domains"/>
    <property type="match status" value="1"/>
</dbReference>